<dbReference type="PROSITE" id="PS00330">
    <property type="entry name" value="HEMOLYSIN_CALCIUM"/>
    <property type="match status" value="6"/>
</dbReference>
<evidence type="ECO:0000313" key="5">
    <source>
        <dbReference type="Proteomes" id="UP001050975"/>
    </source>
</evidence>
<evidence type="ECO:0000313" key="4">
    <source>
        <dbReference type="EMBL" id="GET43933.1"/>
    </source>
</evidence>
<reference evidence="4" key="1">
    <citation type="submission" date="2019-10" db="EMBL/GenBank/DDBJ databases">
        <title>Draft genome sequece of Microseira wollei NIES-4236.</title>
        <authorList>
            <person name="Yamaguchi H."/>
            <person name="Suzuki S."/>
            <person name="Kawachi M."/>
        </authorList>
    </citation>
    <scope>NUCLEOTIDE SEQUENCE</scope>
    <source>
        <strain evidence="4">NIES-4236</strain>
    </source>
</reference>
<dbReference type="Proteomes" id="UP001050975">
    <property type="component" value="Unassembled WGS sequence"/>
</dbReference>
<comment type="subcellular location">
    <subcellularLocation>
        <location evidence="1">Secreted</location>
    </subcellularLocation>
</comment>
<dbReference type="SUPFAM" id="SSF51120">
    <property type="entry name" value="beta-Roll"/>
    <property type="match status" value="3"/>
</dbReference>
<proteinExistence type="predicted"/>
<dbReference type="PANTHER" id="PTHR38340">
    <property type="entry name" value="S-LAYER PROTEIN"/>
    <property type="match status" value="1"/>
</dbReference>
<sequence>MAIINGTPNNDSLMGTQENNIIFGFAGNDTLNGGRGYDLLDGGDGNDVLLGGDDNDVLLGGDGNDFLNGGDDEDVLLGGRNNDVLQGGDDDDFLLGEEGNDILQGGRGKDLLGGGNGNDLVLGGRDNDLLGGGDGNDILDGGNGNDFLDGGNNDDALIGGAGNDTLNGGNGNDILVGGGGSTLFGLTKGNVLVGFDPASPDQAATIRVTGVDGNLIGIDTRPADGILYGVTDTNKIYTIDTNTGAATLKSTISPIPFNAGQFSGVDFNPIPNLLRLVGSNDQNLRVNVDNGQVADGDTIQAGIQPDGTLFYGKGDPNQGKDPNITAAAYTNSFFPSPRAGRTTLYNIDSNLDILVTQGSANFQAGDPNTPISPNKGQLLTVGSLGVDFGPTAGFDIVSPGDGINIAYAASGSTLYTIDLSTGAATSLGTVGNGSFNFIGLAAVGVGEPAGMGKDMLVGGNGNDTLSGGVNSDTLTGNAGMDSFNFAMPTEGIDTITDFSVVDDTIVVSAKGFGGGLVAGAAITPDQFVIGASAMDAADRFIYNSKTGALLFDVDGTGGMAQMQIASLATGLGLTNNDIFVVA</sequence>
<evidence type="ECO:0000256" key="2">
    <source>
        <dbReference type="ARBA" id="ARBA00022525"/>
    </source>
</evidence>
<evidence type="ECO:0000256" key="1">
    <source>
        <dbReference type="ARBA" id="ARBA00004613"/>
    </source>
</evidence>
<dbReference type="EMBL" id="BLAY01000271">
    <property type="protein sequence ID" value="GET43933.1"/>
    <property type="molecule type" value="Genomic_DNA"/>
</dbReference>
<comment type="caution">
    <text evidence="4">The sequence shown here is derived from an EMBL/GenBank/DDBJ whole genome shotgun (WGS) entry which is preliminary data.</text>
</comment>
<evidence type="ECO:0000259" key="3">
    <source>
        <dbReference type="Pfam" id="PF14339"/>
    </source>
</evidence>
<dbReference type="Pfam" id="PF00353">
    <property type="entry name" value="HemolysinCabind"/>
    <property type="match status" value="6"/>
</dbReference>
<dbReference type="InterPro" id="IPR018511">
    <property type="entry name" value="Hemolysin-typ_Ca-bd_CS"/>
</dbReference>
<feature type="domain" description="DUF4394" evidence="3">
    <location>
        <begin position="192"/>
        <end position="441"/>
    </location>
</feature>
<accession>A0AAV3XQG3</accession>
<gene>
    <name evidence="4" type="ORF">MiSe_87590</name>
</gene>
<dbReference type="Gene3D" id="2.150.10.10">
    <property type="entry name" value="Serralysin-like metalloprotease, C-terminal"/>
    <property type="match status" value="4"/>
</dbReference>
<keyword evidence="5" id="KW-1185">Reference proteome</keyword>
<keyword evidence="2" id="KW-0964">Secreted</keyword>
<dbReference type="GO" id="GO:0005509">
    <property type="term" value="F:calcium ion binding"/>
    <property type="evidence" value="ECO:0007669"/>
    <property type="project" value="InterPro"/>
</dbReference>
<dbReference type="InterPro" id="IPR001343">
    <property type="entry name" value="Hemolysn_Ca-bd"/>
</dbReference>
<dbReference type="PANTHER" id="PTHR38340:SF1">
    <property type="entry name" value="S-LAYER PROTEIN"/>
    <property type="match status" value="1"/>
</dbReference>
<protein>
    <recommendedName>
        <fullName evidence="3">DUF4394 domain-containing protein</fullName>
    </recommendedName>
</protein>
<dbReference type="PRINTS" id="PR00313">
    <property type="entry name" value="CABNDNGRPT"/>
</dbReference>
<dbReference type="Pfam" id="PF14339">
    <property type="entry name" value="DUF4394"/>
    <property type="match status" value="1"/>
</dbReference>
<dbReference type="AlphaFoldDB" id="A0AAV3XQG3"/>
<dbReference type="GO" id="GO:0005576">
    <property type="term" value="C:extracellular region"/>
    <property type="evidence" value="ECO:0007669"/>
    <property type="project" value="UniProtKB-SubCell"/>
</dbReference>
<organism evidence="4 5">
    <name type="scientific">Microseira wollei NIES-4236</name>
    <dbReference type="NCBI Taxonomy" id="2530354"/>
    <lineage>
        <taxon>Bacteria</taxon>
        <taxon>Bacillati</taxon>
        <taxon>Cyanobacteriota</taxon>
        <taxon>Cyanophyceae</taxon>
        <taxon>Oscillatoriophycideae</taxon>
        <taxon>Aerosakkonematales</taxon>
        <taxon>Aerosakkonemataceae</taxon>
        <taxon>Microseira</taxon>
    </lineage>
</organism>
<dbReference type="InterPro" id="IPR011049">
    <property type="entry name" value="Serralysin-like_metalloprot_C"/>
</dbReference>
<dbReference type="InterPro" id="IPR050557">
    <property type="entry name" value="RTX_toxin/Mannuronan_C5-epim"/>
</dbReference>
<name>A0AAV3XQG3_9CYAN</name>
<dbReference type="RefSeq" id="WP_226593253.1">
    <property type="nucleotide sequence ID" value="NZ_BLAY01000271.1"/>
</dbReference>
<dbReference type="InterPro" id="IPR025507">
    <property type="entry name" value="DUF4394"/>
</dbReference>